<reference evidence="10" key="1">
    <citation type="journal article" date="2017" name="Genome Biol.">
        <title>Comparative genomics reveals high biological diversity and specific adaptations in the industrially and medically important fungal genus Aspergillus.</title>
        <authorList>
            <person name="de Vries R.P."/>
            <person name="Riley R."/>
            <person name="Wiebenga A."/>
            <person name="Aguilar-Osorio G."/>
            <person name="Amillis S."/>
            <person name="Uchima C.A."/>
            <person name="Anderluh G."/>
            <person name="Asadollahi M."/>
            <person name="Askin M."/>
            <person name="Barry K."/>
            <person name="Battaglia E."/>
            <person name="Bayram O."/>
            <person name="Benocci T."/>
            <person name="Braus-Stromeyer S.A."/>
            <person name="Caldana C."/>
            <person name="Canovas D."/>
            <person name="Cerqueira G.C."/>
            <person name="Chen F."/>
            <person name="Chen W."/>
            <person name="Choi C."/>
            <person name="Clum A."/>
            <person name="Dos Santos R.A."/>
            <person name="Damasio A.R."/>
            <person name="Diallinas G."/>
            <person name="Emri T."/>
            <person name="Fekete E."/>
            <person name="Flipphi M."/>
            <person name="Freyberg S."/>
            <person name="Gallo A."/>
            <person name="Gournas C."/>
            <person name="Habgood R."/>
            <person name="Hainaut M."/>
            <person name="Harispe M.L."/>
            <person name="Henrissat B."/>
            <person name="Hilden K.S."/>
            <person name="Hope R."/>
            <person name="Hossain A."/>
            <person name="Karabika E."/>
            <person name="Karaffa L."/>
            <person name="Karanyi Z."/>
            <person name="Krasevec N."/>
            <person name="Kuo A."/>
            <person name="Kusch H."/>
            <person name="LaButti K."/>
            <person name="Lagendijk E.L."/>
            <person name="Lapidus A."/>
            <person name="Levasseur A."/>
            <person name="Lindquist E."/>
            <person name="Lipzen A."/>
            <person name="Logrieco A.F."/>
            <person name="MacCabe A."/>
            <person name="Maekelae M.R."/>
            <person name="Malavazi I."/>
            <person name="Melin P."/>
            <person name="Meyer V."/>
            <person name="Mielnichuk N."/>
            <person name="Miskei M."/>
            <person name="Molnar A.P."/>
            <person name="Mule G."/>
            <person name="Ngan C.Y."/>
            <person name="Orejas M."/>
            <person name="Orosz E."/>
            <person name="Ouedraogo J.P."/>
            <person name="Overkamp K.M."/>
            <person name="Park H.-S."/>
            <person name="Perrone G."/>
            <person name="Piumi F."/>
            <person name="Punt P.J."/>
            <person name="Ram A.F."/>
            <person name="Ramon A."/>
            <person name="Rauscher S."/>
            <person name="Record E."/>
            <person name="Riano-Pachon D.M."/>
            <person name="Robert V."/>
            <person name="Roehrig J."/>
            <person name="Ruller R."/>
            <person name="Salamov A."/>
            <person name="Salih N.S."/>
            <person name="Samson R.A."/>
            <person name="Sandor E."/>
            <person name="Sanguinetti M."/>
            <person name="Schuetze T."/>
            <person name="Sepcic K."/>
            <person name="Shelest E."/>
            <person name="Sherlock G."/>
            <person name="Sophianopoulou V."/>
            <person name="Squina F.M."/>
            <person name="Sun H."/>
            <person name="Susca A."/>
            <person name="Todd R.B."/>
            <person name="Tsang A."/>
            <person name="Unkles S.E."/>
            <person name="van de Wiele N."/>
            <person name="van Rossen-Uffink D."/>
            <person name="Oliveira J.V."/>
            <person name="Vesth T.C."/>
            <person name="Visser J."/>
            <person name="Yu J.-H."/>
            <person name="Zhou M."/>
            <person name="Andersen M.R."/>
            <person name="Archer D.B."/>
            <person name="Baker S.E."/>
            <person name="Benoit I."/>
            <person name="Brakhage A.A."/>
            <person name="Braus G.H."/>
            <person name="Fischer R."/>
            <person name="Frisvad J.C."/>
            <person name="Goldman G.H."/>
            <person name="Houbraken J."/>
            <person name="Oakley B."/>
            <person name="Pocsi I."/>
            <person name="Scazzocchio C."/>
            <person name="Seiboth B."/>
            <person name="vanKuyk P.A."/>
            <person name="Wortman J."/>
            <person name="Dyer P.S."/>
            <person name="Grigoriev I.V."/>
        </authorList>
    </citation>
    <scope>NUCLEOTIDE SEQUENCE [LARGE SCALE GENOMIC DNA]</scope>
    <source>
        <strain evidence="10">CBS 593.65</strain>
    </source>
</reference>
<evidence type="ECO:0000256" key="6">
    <source>
        <dbReference type="ARBA" id="ARBA00023242"/>
    </source>
</evidence>
<dbReference type="VEuPathDB" id="FungiDB:ASPSYDRAFT_156908"/>
<dbReference type="SUPFAM" id="SSF57701">
    <property type="entry name" value="Zn2/Cys6 DNA-binding domain"/>
    <property type="match status" value="1"/>
</dbReference>
<dbReference type="AlphaFoldDB" id="A0A1L9TAA1"/>
<protein>
    <recommendedName>
        <fullName evidence="8">Zn(2)-C6 fungal-type domain-containing protein</fullName>
    </recommendedName>
</protein>
<organism evidence="9 10">
    <name type="scientific">Aspergillus sydowii CBS 593.65</name>
    <dbReference type="NCBI Taxonomy" id="1036612"/>
    <lineage>
        <taxon>Eukaryota</taxon>
        <taxon>Fungi</taxon>
        <taxon>Dikarya</taxon>
        <taxon>Ascomycota</taxon>
        <taxon>Pezizomycotina</taxon>
        <taxon>Eurotiomycetes</taxon>
        <taxon>Eurotiomycetidae</taxon>
        <taxon>Eurotiales</taxon>
        <taxon>Aspergillaceae</taxon>
        <taxon>Aspergillus</taxon>
        <taxon>Aspergillus subgen. Nidulantes</taxon>
    </lineage>
</organism>
<evidence type="ECO:0000256" key="1">
    <source>
        <dbReference type="ARBA" id="ARBA00004123"/>
    </source>
</evidence>
<dbReference type="Pfam" id="PF04082">
    <property type="entry name" value="Fungal_trans"/>
    <property type="match status" value="1"/>
</dbReference>
<keyword evidence="6" id="KW-0539">Nucleus</keyword>
<dbReference type="InterPro" id="IPR001138">
    <property type="entry name" value="Zn2Cys6_DnaBD"/>
</dbReference>
<feature type="compositionally biased region" description="Polar residues" evidence="7">
    <location>
        <begin position="115"/>
        <end position="124"/>
    </location>
</feature>
<keyword evidence="3" id="KW-0805">Transcription regulation</keyword>
<name>A0A1L9TAA1_9EURO</name>
<dbReference type="InterPro" id="IPR007219">
    <property type="entry name" value="XnlR_reg_dom"/>
</dbReference>
<evidence type="ECO:0000313" key="10">
    <source>
        <dbReference type="Proteomes" id="UP000184356"/>
    </source>
</evidence>
<dbReference type="STRING" id="1036612.A0A1L9TAA1"/>
<dbReference type="EMBL" id="KV878590">
    <property type="protein sequence ID" value="OJJ56344.1"/>
    <property type="molecule type" value="Genomic_DNA"/>
</dbReference>
<sequence length="755" mass="85648">MADIQPNDAANLSKERKRTRVQLSCTACRSRKLKCCRTHPCTNCLKRGEAHSCTFVGRGPRGRSSHGRSSPTHVQDRLQHLENLIMSFAQRKQQEEPQPQIGSSPSGTPPSLLSREQSAMLTTASPPKPEGSEPENEGSPPGGAGKLLVKDTGTSYIDSAHWKAILEEINEFKESLEDDELSDEEDLENDGSNDMEPMIWFGISKQVSKEELLSAIPPRAVSDRMVSYFMNSKEPIVAILHVPTFQKEYNNFWSDPRQVSLPWLGMLYSILTLSTLFYQRVGDPINGLTGDYTEICHTFRKRSAHCLVQSNYIVAGQYKVEGLFLYTMGEFYKKHDVKSGVPYLLGITIKLAMQMGYHRDPQQFPAISAYEGEMRRRAWVFLCQLDALISFEVGVPRTIQDGQYDTELPRNLSDKDFNEETLHLPPSRPLSEITTSTYVISKSRLMIIFGKILDMAFSRIPVTYEETLEVDRRLDEAHSLIPPAYKIRPINQSLADPPELIFQRFTLLNVYQKARCVLHRRYLGEEHTNMRYAYSRMVCIGASKKILQVHADLHREIQPGGLLYRNRLFPNSIQYNDYLLAAMILCMELSYNHASGSPGARNDDVTVVVKDREDLISTLEDSHQILKDLSQQSADAQKAHAALTIMLRRVKDDLHTIPPPKTTTNSQNTEVFNAPPPPYDAWSKLDTPTLDNPPFPTNPVPEPISAIGAPPYGSLDVIEEMLDTPANLDWQLWDQRIQNRESFMNVENNDLWYVQ</sequence>
<comment type="subcellular location">
    <subcellularLocation>
        <location evidence="1">Nucleus</location>
    </subcellularLocation>
</comment>
<dbReference type="RefSeq" id="XP_040700150.1">
    <property type="nucleotide sequence ID" value="XM_040842604.1"/>
</dbReference>
<gene>
    <name evidence="9" type="ORF">ASPSYDRAFT_156908</name>
</gene>
<dbReference type="SMART" id="SM00906">
    <property type="entry name" value="Fungal_trans"/>
    <property type="match status" value="1"/>
</dbReference>
<feature type="compositionally biased region" description="Low complexity" evidence="7">
    <location>
        <begin position="96"/>
        <end position="114"/>
    </location>
</feature>
<dbReference type="GO" id="GO:0003677">
    <property type="term" value="F:DNA binding"/>
    <property type="evidence" value="ECO:0007669"/>
    <property type="project" value="UniProtKB-KW"/>
</dbReference>
<keyword evidence="2" id="KW-0479">Metal-binding</keyword>
<evidence type="ECO:0000259" key="8">
    <source>
        <dbReference type="PROSITE" id="PS50048"/>
    </source>
</evidence>
<dbReference type="SMART" id="SM00066">
    <property type="entry name" value="GAL4"/>
    <property type="match status" value="1"/>
</dbReference>
<dbReference type="OrthoDB" id="5431381at2759"/>
<dbReference type="GO" id="GO:0005634">
    <property type="term" value="C:nucleus"/>
    <property type="evidence" value="ECO:0007669"/>
    <property type="project" value="UniProtKB-SubCell"/>
</dbReference>
<dbReference type="Gene3D" id="4.10.240.10">
    <property type="entry name" value="Zn(2)-C6 fungal-type DNA-binding domain"/>
    <property type="match status" value="1"/>
</dbReference>
<feature type="region of interest" description="Disordered" evidence="7">
    <location>
        <begin position="175"/>
        <end position="195"/>
    </location>
</feature>
<dbReference type="PANTHER" id="PTHR31001">
    <property type="entry name" value="UNCHARACTERIZED TRANSCRIPTIONAL REGULATORY PROTEIN"/>
    <property type="match status" value="1"/>
</dbReference>
<evidence type="ECO:0000256" key="4">
    <source>
        <dbReference type="ARBA" id="ARBA00023125"/>
    </source>
</evidence>
<evidence type="ECO:0000256" key="7">
    <source>
        <dbReference type="SAM" id="MobiDB-lite"/>
    </source>
</evidence>
<proteinExistence type="predicted"/>
<dbReference type="PANTHER" id="PTHR31001:SF86">
    <property type="entry name" value="ZN(II)2CYS6 TRANSCRIPTION FACTOR (EUROFUNG)"/>
    <property type="match status" value="1"/>
</dbReference>
<evidence type="ECO:0000256" key="5">
    <source>
        <dbReference type="ARBA" id="ARBA00023163"/>
    </source>
</evidence>
<evidence type="ECO:0000313" key="9">
    <source>
        <dbReference type="EMBL" id="OJJ56344.1"/>
    </source>
</evidence>
<keyword evidence="10" id="KW-1185">Reference proteome</keyword>
<dbReference type="PROSITE" id="PS00463">
    <property type="entry name" value="ZN2_CY6_FUNGAL_1"/>
    <property type="match status" value="1"/>
</dbReference>
<dbReference type="PROSITE" id="PS50048">
    <property type="entry name" value="ZN2_CY6_FUNGAL_2"/>
    <property type="match status" value="1"/>
</dbReference>
<feature type="compositionally biased region" description="Acidic residues" evidence="7">
    <location>
        <begin position="176"/>
        <end position="193"/>
    </location>
</feature>
<feature type="domain" description="Zn(2)-C6 fungal-type" evidence="8">
    <location>
        <begin position="24"/>
        <end position="55"/>
    </location>
</feature>
<feature type="region of interest" description="Disordered" evidence="7">
    <location>
        <begin position="53"/>
        <end position="74"/>
    </location>
</feature>
<evidence type="ECO:0000256" key="2">
    <source>
        <dbReference type="ARBA" id="ARBA00022723"/>
    </source>
</evidence>
<dbReference type="GO" id="GO:0008270">
    <property type="term" value="F:zinc ion binding"/>
    <property type="evidence" value="ECO:0007669"/>
    <property type="project" value="InterPro"/>
</dbReference>
<accession>A0A1L9TAA1</accession>
<dbReference type="Proteomes" id="UP000184356">
    <property type="component" value="Unassembled WGS sequence"/>
</dbReference>
<dbReference type="CDD" id="cd12148">
    <property type="entry name" value="fungal_TF_MHR"/>
    <property type="match status" value="1"/>
</dbReference>
<dbReference type="InterPro" id="IPR050613">
    <property type="entry name" value="Sec_Metabolite_Reg"/>
</dbReference>
<feature type="region of interest" description="Disordered" evidence="7">
    <location>
        <begin position="91"/>
        <end position="149"/>
    </location>
</feature>
<dbReference type="CDD" id="cd00067">
    <property type="entry name" value="GAL4"/>
    <property type="match status" value="1"/>
</dbReference>
<dbReference type="GO" id="GO:0000981">
    <property type="term" value="F:DNA-binding transcription factor activity, RNA polymerase II-specific"/>
    <property type="evidence" value="ECO:0007669"/>
    <property type="project" value="InterPro"/>
</dbReference>
<dbReference type="GeneID" id="63758677"/>
<keyword evidence="5" id="KW-0804">Transcription</keyword>
<evidence type="ECO:0000256" key="3">
    <source>
        <dbReference type="ARBA" id="ARBA00023015"/>
    </source>
</evidence>
<dbReference type="InterPro" id="IPR036864">
    <property type="entry name" value="Zn2-C6_fun-type_DNA-bd_sf"/>
</dbReference>
<dbReference type="Pfam" id="PF00172">
    <property type="entry name" value="Zn_clus"/>
    <property type="match status" value="1"/>
</dbReference>
<keyword evidence="4" id="KW-0238">DNA-binding</keyword>
<dbReference type="GO" id="GO:0006351">
    <property type="term" value="P:DNA-templated transcription"/>
    <property type="evidence" value="ECO:0007669"/>
    <property type="project" value="InterPro"/>
</dbReference>